<sequence length="159" mass="17078">MMPTGNRALAAVAIAAAAGAIGAWALWPEPEPASLLRPGDPQVVAAGAKVYAAQCASCHGADLQGEPDWQTRDPDGLLPAPPHDETGHTWHHPDDLLFRITKHGVAEAANLEGYETRMPAYGGILSDGEIISVLSYIKAQWPAAIRQRHDRMNEQMKSQ</sequence>
<dbReference type="InterPro" id="IPR008168">
    <property type="entry name" value="Cyt_C_IC"/>
</dbReference>
<dbReference type="PANTHER" id="PTHR35008:SF4">
    <property type="entry name" value="BLL4482 PROTEIN"/>
    <property type="match status" value="1"/>
</dbReference>
<comment type="cofactor">
    <cofactor evidence="1">
        <name>heme c</name>
        <dbReference type="ChEBI" id="CHEBI:61717"/>
    </cofactor>
</comment>
<dbReference type="PANTHER" id="PTHR35008">
    <property type="entry name" value="BLL4482 PROTEIN-RELATED"/>
    <property type="match status" value="1"/>
</dbReference>
<evidence type="ECO:0000256" key="8">
    <source>
        <dbReference type="PROSITE-ProRule" id="PRU00433"/>
    </source>
</evidence>
<dbReference type="InterPro" id="IPR036909">
    <property type="entry name" value="Cyt_c-like_dom_sf"/>
</dbReference>
<keyword evidence="7 8" id="KW-0408">Iron</keyword>
<proteinExistence type="predicted"/>
<evidence type="ECO:0000259" key="9">
    <source>
        <dbReference type="PROSITE" id="PS51007"/>
    </source>
</evidence>
<dbReference type="SUPFAM" id="SSF46626">
    <property type="entry name" value="Cytochrome c"/>
    <property type="match status" value="1"/>
</dbReference>
<dbReference type="eggNOG" id="COG2010">
    <property type="taxonomic scope" value="Bacteria"/>
</dbReference>
<dbReference type="OrthoDB" id="9811281at2"/>
<organism evidence="10 11">
    <name type="scientific">Lutibaculum baratangense AMV1</name>
    <dbReference type="NCBI Taxonomy" id="631454"/>
    <lineage>
        <taxon>Bacteria</taxon>
        <taxon>Pseudomonadati</taxon>
        <taxon>Pseudomonadota</taxon>
        <taxon>Alphaproteobacteria</taxon>
        <taxon>Hyphomicrobiales</taxon>
        <taxon>Tepidamorphaceae</taxon>
        <taxon>Lutibaculum</taxon>
    </lineage>
</organism>
<dbReference type="InterPro" id="IPR009056">
    <property type="entry name" value="Cyt_c-like_dom"/>
</dbReference>
<gene>
    <name evidence="10" type="ORF">N177_2751</name>
</gene>
<evidence type="ECO:0000256" key="6">
    <source>
        <dbReference type="ARBA" id="ARBA00022982"/>
    </source>
</evidence>
<keyword evidence="2" id="KW-0813">Transport</keyword>
<name>V4QW78_9HYPH</name>
<dbReference type="EMBL" id="AWXZ01000036">
    <property type="protein sequence ID" value="ESR23982.1"/>
    <property type="molecule type" value="Genomic_DNA"/>
</dbReference>
<evidence type="ECO:0000313" key="11">
    <source>
        <dbReference type="Proteomes" id="UP000017819"/>
    </source>
</evidence>
<dbReference type="GO" id="GO:0009055">
    <property type="term" value="F:electron transfer activity"/>
    <property type="evidence" value="ECO:0007669"/>
    <property type="project" value="InterPro"/>
</dbReference>
<evidence type="ECO:0000256" key="1">
    <source>
        <dbReference type="ARBA" id="ARBA00001926"/>
    </source>
</evidence>
<evidence type="ECO:0000256" key="7">
    <source>
        <dbReference type="ARBA" id="ARBA00023004"/>
    </source>
</evidence>
<evidence type="ECO:0000256" key="4">
    <source>
        <dbReference type="ARBA" id="ARBA00022660"/>
    </source>
</evidence>
<feature type="domain" description="Cytochrome c" evidence="9">
    <location>
        <begin position="42"/>
        <end position="141"/>
    </location>
</feature>
<keyword evidence="11" id="KW-1185">Reference proteome</keyword>
<comment type="caution">
    <text evidence="10">The sequence shown here is derived from an EMBL/GenBank/DDBJ whole genome shotgun (WGS) entry which is preliminary data.</text>
</comment>
<dbReference type="InterPro" id="IPR051459">
    <property type="entry name" value="Cytochrome_c-type_DH"/>
</dbReference>
<dbReference type="Pfam" id="PF13442">
    <property type="entry name" value="Cytochrome_CBB3"/>
    <property type="match status" value="1"/>
</dbReference>
<evidence type="ECO:0000256" key="3">
    <source>
        <dbReference type="ARBA" id="ARBA00022617"/>
    </source>
</evidence>
<keyword evidence="3 8" id="KW-0349">Heme</keyword>
<dbReference type="AlphaFoldDB" id="V4QW78"/>
<dbReference type="PRINTS" id="PR00605">
    <property type="entry name" value="CYTCHROMECIC"/>
</dbReference>
<evidence type="ECO:0000313" key="10">
    <source>
        <dbReference type="EMBL" id="ESR23982.1"/>
    </source>
</evidence>
<dbReference type="Proteomes" id="UP000017819">
    <property type="component" value="Unassembled WGS sequence"/>
</dbReference>
<keyword evidence="6" id="KW-0249">Electron transport</keyword>
<protein>
    <submittedName>
        <fullName evidence="10">Cytochrome c family protein</fullName>
    </submittedName>
</protein>
<dbReference type="GO" id="GO:0020037">
    <property type="term" value="F:heme binding"/>
    <property type="evidence" value="ECO:0007669"/>
    <property type="project" value="InterPro"/>
</dbReference>
<dbReference type="PROSITE" id="PS51007">
    <property type="entry name" value="CYTC"/>
    <property type="match status" value="1"/>
</dbReference>
<accession>V4QW78</accession>
<reference evidence="10 11" key="1">
    <citation type="journal article" date="2014" name="Genome Announc.">
        <title>Draft Genome Sequence of Lutibaculum baratangense Strain AMV1T, Isolated from a Mud Volcano in Andamans, India.</title>
        <authorList>
            <person name="Singh A."/>
            <person name="Sreenivas A."/>
            <person name="Sathyanarayana Reddy G."/>
            <person name="Pinnaka A.K."/>
            <person name="Shivaji S."/>
        </authorList>
    </citation>
    <scope>NUCLEOTIDE SEQUENCE [LARGE SCALE GENOMIC DNA]</scope>
    <source>
        <strain evidence="10 11">AMV1</strain>
    </source>
</reference>
<evidence type="ECO:0000256" key="5">
    <source>
        <dbReference type="ARBA" id="ARBA00022723"/>
    </source>
</evidence>
<evidence type="ECO:0000256" key="2">
    <source>
        <dbReference type="ARBA" id="ARBA00022448"/>
    </source>
</evidence>
<keyword evidence="4" id="KW-0679">Respiratory chain</keyword>
<dbReference type="GO" id="GO:0005506">
    <property type="term" value="F:iron ion binding"/>
    <property type="evidence" value="ECO:0007669"/>
    <property type="project" value="InterPro"/>
</dbReference>
<keyword evidence="5 8" id="KW-0479">Metal-binding</keyword>
<dbReference type="Gene3D" id="1.10.760.10">
    <property type="entry name" value="Cytochrome c-like domain"/>
    <property type="match status" value="1"/>
</dbReference>
<dbReference type="PATRIC" id="fig|631454.5.peg.2716"/>
<dbReference type="STRING" id="631454.N177_2751"/>